<keyword evidence="3" id="KW-1185">Reference proteome</keyword>
<sequence length="125" mass="13897">MFRIKPFFHPVFEPLKPIDSSSLKSTSLPSRYLRMHLAISLPVPLAGVTRPTSFSGKISKHLTNCEKLPIVNFEAIELDEININKTDLSKDQLYLLDSVRAIQTGQCAPDLAVKAILNLSVTYDG</sequence>
<dbReference type="AlphaFoldDB" id="A0A4Y2GMN5"/>
<comment type="caution">
    <text evidence="2">The sequence shown here is derived from an EMBL/GenBank/DDBJ whole genome shotgun (WGS) entry which is preliminary data.</text>
</comment>
<gene>
    <name evidence="1" type="ORF">AVEN_269448_1</name>
    <name evidence="2" type="ORF">AVEN_39862_1</name>
</gene>
<evidence type="ECO:0000313" key="3">
    <source>
        <dbReference type="Proteomes" id="UP000499080"/>
    </source>
</evidence>
<protein>
    <submittedName>
        <fullName evidence="2">Uncharacterized protein</fullName>
    </submittedName>
</protein>
<organism evidence="2 3">
    <name type="scientific">Araneus ventricosus</name>
    <name type="common">Orbweaver spider</name>
    <name type="synonym">Epeira ventricosa</name>
    <dbReference type="NCBI Taxonomy" id="182803"/>
    <lineage>
        <taxon>Eukaryota</taxon>
        <taxon>Metazoa</taxon>
        <taxon>Ecdysozoa</taxon>
        <taxon>Arthropoda</taxon>
        <taxon>Chelicerata</taxon>
        <taxon>Arachnida</taxon>
        <taxon>Araneae</taxon>
        <taxon>Araneomorphae</taxon>
        <taxon>Entelegynae</taxon>
        <taxon>Araneoidea</taxon>
        <taxon>Araneidae</taxon>
        <taxon>Araneus</taxon>
    </lineage>
</organism>
<dbReference type="EMBL" id="BGPR01100067">
    <property type="protein sequence ID" value="GBM54803.1"/>
    <property type="molecule type" value="Genomic_DNA"/>
</dbReference>
<dbReference type="EMBL" id="BGPR01100061">
    <property type="protein sequence ID" value="GBM54787.1"/>
    <property type="molecule type" value="Genomic_DNA"/>
</dbReference>
<proteinExistence type="predicted"/>
<evidence type="ECO:0000313" key="2">
    <source>
        <dbReference type="EMBL" id="GBM54803.1"/>
    </source>
</evidence>
<name>A0A4Y2GMN5_ARAVE</name>
<evidence type="ECO:0000313" key="1">
    <source>
        <dbReference type="EMBL" id="GBM54787.1"/>
    </source>
</evidence>
<reference evidence="2 3" key="1">
    <citation type="journal article" date="2019" name="Sci. Rep.">
        <title>Orb-weaving spider Araneus ventricosus genome elucidates the spidroin gene catalogue.</title>
        <authorList>
            <person name="Kono N."/>
            <person name="Nakamura H."/>
            <person name="Ohtoshi R."/>
            <person name="Moran D.A.P."/>
            <person name="Shinohara A."/>
            <person name="Yoshida Y."/>
            <person name="Fujiwara M."/>
            <person name="Mori M."/>
            <person name="Tomita M."/>
            <person name="Arakawa K."/>
        </authorList>
    </citation>
    <scope>NUCLEOTIDE SEQUENCE [LARGE SCALE GENOMIC DNA]</scope>
</reference>
<dbReference type="Proteomes" id="UP000499080">
    <property type="component" value="Unassembled WGS sequence"/>
</dbReference>
<accession>A0A4Y2GMN5</accession>